<feature type="transmembrane region" description="Helical" evidence="4">
    <location>
        <begin position="112"/>
        <end position="133"/>
    </location>
</feature>
<reference evidence="5 6" key="1">
    <citation type="submission" date="2022-09" db="EMBL/GenBank/DDBJ databases">
        <title>New species of Phenylobacterium.</title>
        <authorList>
            <person name="Mieszkin S."/>
        </authorList>
    </citation>
    <scope>NUCLEOTIDE SEQUENCE [LARGE SCALE GENOMIC DNA]</scope>
    <source>
        <strain evidence="5 6">HK31-G</strain>
    </source>
</reference>
<feature type="transmembrane region" description="Helical" evidence="4">
    <location>
        <begin position="335"/>
        <end position="359"/>
    </location>
</feature>
<dbReference type="EMBL" id="JAOTJD010000007">
    <property type="protein sequence ID" value="MFD3263484.1"/>
    <property type="molecule type" value="Genomic_DNA"/>
</dbReference>
<name>A0ABW6CK76_9CAUL</name>
<evidence type="ECO:0000256" key="2">
    <source>
        <dbReference type="ARBA" id="ARBA00022989"/>
    </source>
</evidence>
<dbReference type="RefSeq" id="WP_377368434.1">
    <property type="nucleotide sequence ID" value="NZ_JAOTJD010000007.1"/>
</dbReference>
<dbReference type="Proteomes" id="UP001598130">
    <property type="component" value="Unassembled WGS sequence"/>
</dbReference>
<comment type="caution">
    <text evidence="5">The sequence shown here is derived from an EMBL/GenBank/DDBJ whole genome shotgun (WGS) entry which is preliminary data.</text>
</comment>
<feature type="transmembrane region" description="Helical" evidence="4">
    <location>
        <begin position="302"/>
        <end position="323"/>
    </location>
</feature>
<accession>A0ABW6CK76</accession>
<keyword evidence="2 4" id="KW-1133">Transmembrane helix</keyword>
<dbReference type="Pfam" id="PF07690">
    <property type="entry name" value="MFS_1"/>
    <property type="match status" value="1"/>
</dbReference>
<feature type="transmembrane region" description="Helical" evidence="4">
    <location>
        <begin position="249"/>
        <end position="271"/>
    </location>
</feature>
<evidence type="ECO:0000256" key="4">
    <source>
        <dbReference type="SAM" id="Phobius"/>
    </source>
</evidence>
<dbReference type="InterPro" id="IPR011701">
    <property type="entry name" value="MFS"/>
</dbReference>
<keyword evidence="1 4" id="KW-0812">Transmembrane</keyword>
<feature type="transmembrane region" description="Helical" evidence="4">
    <location>
        <begin position="145"/>
        <end position="165"/>
    </location>
</feature>
<keyword evidence="6" id="KW-1185">Reference proteome</keyword>
<organism evidence="5 6">
    <name type="scientific">Phenylobacterium ferrooxidans</name>
    <dbReference type="NCBI Taxonomy" id="2982689"/>
    <lineage>
        <taxon>Bacteria</taxon>
        <taxon>Pseudomonadati</taxon>
        <taxon>Pseudomonadota</taxon>
        <taxon>Alphaproteobacteria</taxon>
        <taxon>Caulobacterales</taxon>
        <taxon>Caulobacteraceae</taxon>
        <taxon>Phenylobacterium</taxon>
    </lineage>
</organism>
<evidence type="ECO:0000313" key="6">
    <source>
        <dbReference type="Proteomes" id="UP001598130"/>
    </source>
</evidence>
<evidence type="ECO:0000256" key="3">
    <source>
        <dbReference type="ARBA" id="ARBA00023136"/>
    </source>
</evidence>
<sequence length="392" mass="40358">MTDQPHRRFALPKAAPDGLVASVLLAFIATAGLFYVNIMPALVSGLQDGLGFTARSAGLVGSLNVYGAALGALAAVFVVARISWKPVAFGLLLALIATDLISTQLTTAGVLMIVRFVHGLIGGFLVGVGFAVIARTAAPDRTFGMLLVVQFGLGGLGLLLLPGLVPTFGTPVLFLSLAAFSVAAALMLPFLADYAPRPRPAPIAQAGGLVRWAPLTSALVAVFLFQAANMALSAYVIGLGRFYGLSGPFISNTLAAANWIGALGSVLVVVIGLRWGRFWPILIGALVTLAGTLAFLRSDLPLLFVVANVLTAVVWAFVIPYLLGLCAAFDPGGRIATLAGFFSKLGLASGPALGAVLLAETHFPRLVALALTGLCLSAAFALAPARQLDRAS</sequence>
<keyword evidence="3 4" id="KW-0472">Membrane</keyword>
<feature type="transmembrane region" description="Helical" evidence="4">
    <location>
        <begin position="278"/>
        <end position="296"/>
    </location>
</feature>
<feature type="transmembrane region" description="Helical" evidence="4">
    <location>
        <begin position="20"/>
        <end position="43"/>
    </location>
</feature>
<evidence type="ECO:0000256" key="1">
    <source>
        <dbReference type="ARBA" id="ARBA00022692"/>
    </source>
</evidence>
<dbReference type="Gene3D" id="1.20.1250.20">
    <property type="entry name" value="MFS general substrate transporter like domains"/>
    <property type="match status" value="2"/>
</dbReference>
<feature type="transmembrane region" description="Helical" evidence="4">
    <location>
        <begin position="212"/>
        <end position="237"/>
    </location>
</feature>
<dbReference type="SUPFAM" id="SSF103473">
    <property type="entry name" value="MFS general substrate transporter"/>
    <property type="match status" value="1"/>
</dbReference>
<protein>
    <submittedName>
        <fullName evidence="5">MFS transporter</fullName>
    </submittedName>
</protein>
<dbReference type="InterPro" id="IPR036259">
    <property type="entry name" value="MFS_trans_sf"/>
</dbReference>
<gene>
    <name evidence="5" type="ORF">OCL97_05815</name>
</gene>
<evidence type="ECO:0000313" key="5">
    <source>
        <dbReference type="EMBL" id="MFD3263484.1"/>
    </source>
</evidence>
<feature type="transmembrane region" description="Helical" evidence="4">
    <location>
        <begin position="63"/>
        <end position="80"/>
    </location>
</feature>
<feature type="transmembrane region" description="Helical" evidence="4">
    <location>
        <begin position="171"/>
        <end position="191"/>
    </location>
</feature>
<proteinExistence type="predicted"/>
<feature type="transmembrane region" description="Helical" evidence="4">
    <location>
        <begin position="365"/>
        <end position="383"/>
    </location>
</feature>
<feature type="transmembrane region" description="Helical" evidence="4">
    <location>
        <begin position="87"/>
        <end position="106"/>
    </location>
</feature>